<name>A0A6C0GW32_9BACT</name>
<keyword evidence="6" id="KW-1185">Reference proteome</keyword>
<proteinExistence type="inferred from homology"/>
<dbReference type="InterPro" id="IPR036390">
    <property type="entry name" value="WH_DNA-bd_sf"/>
</dbReference>
<dbReference type="RefSeq" id="WP_162447925.1">
    <property type="nucleotide sequence ID" value="NZ_CP048222.1"/>
</dbReference>
<dbReference type="PIRSF" id="PIRSF019455">
    <property type="entry name" value="CopR_AtkY"/>
    <property type="match status" value="1"/>
</dbReference>
<keyword evidence="2" id="KW-0805">Transcription regulation</keyword>
<evidence type="ECO:0000256" key="1">
    <source>
        <dbReference type="ARBA" id="ARBA00011046"/>
    </source>
</evidence>
<dbReference type="GO" id="GO:0003677">
    <property type="term" value="F:DNA binding"/>
    <property type="evidence" value="ECO:0007669"/>
    <property type="project" value="UniProtKB-KW"/>
</dbReference>
<evidence type="ECO:0000256" key="2">
    <source>
        <dbReference type="ARBA" id="ARBA00023015"/>
    </source>
</evidence>
<sequence length="132" mass="15228">MKELTKAEEQVMQILWKLGKGVVNDILQQMPEPKPAYNTVSTIVRILEKKGFVGYRAYGKTHEYYPLIEKKAYTHFYFKNFLGSYFGGSFTSLVSFFAKEDNLDVQELEEMLKHIQQNPDTKNPSADENPPA</sequence>
<dbReference type="EMBL" id="CP048222">
    <property type="protein sequence ID" value="QHT72024.1"/>
    <property type="molecule type" value="Genomic_DNA"/>
</dbReference>
<evidence type="ECO:0000256" key="3">
    <source>
        <dbReference type="ARBA" id="ARBA00023125"/>
    </source>
</evidence>
<dbReference type="AlphaFoldDB" id="A0A6C0GW32"/>
<evidence type="ECO:0000256" key="4">
    <source>
        <dbReference type="ARBA" id="ARBA00023163"/>
    </source>
</evidence>
<dbReference type="Proteomes" id="UP000480178">
    <property type="component" value="Chromosome"/>
</dbReference>
<protein>
    <submittedName>
        <fullName evidence="5">BlaI/MecI/CopY family transcriptional regulator</fullName>
    </submittedName>
</protein>
<evidence type="ECO:0000313" key="6">
    <source>
        <dbReference type="Proteomes" id="UP000480178"/>
    </source>
</evidence>
<organism evidence="5 6">
    <name type="scientific">Rhodocytophaga rosea</name>
    <dbReference type="NCBI Taxonomy" id="2704465"/>
    <lineage>
        <taxon>Bacteria</taxon>
        <taxon>Pseudomonadati</taxon>
        <taxon>Bacteroidota</taxon>
        <taxon>Cytophagia</taxon>
        <taxon>Cytophagales</taxon>
        <taxon>Rhodocytophagaceae</taxon>
        <taxon>Rhodocytophaga</taxon>
    </lineage>
</organism>
<keyword evidence="3" id="KW-0238">DNA-binding</keyword>
<accession>A0A6C0GW32</accession>
<dbReference type="GO" id="GO:0045892">
    <property type="term" value="P:negative regulation of DNA-templated transcription"/>
    <property type="evidence" value="ECO:0007669"/>
    <property type="project" value="InterPro"/>
</dbReference>
<dbReference type="InterPro" id="IPR036388">
    <property type="entry name" value="WH-like_DNA-bd_sf"/>
</dbReference>
<reference evidence="5 6" key="1">
    <citation type="submission" date="2020-01" db="EMBL/GenBank/DDBJ databases">
        <authorList>
            <person name="Kim M.K."/>
        </authorList>
    </citation>
    <scope>NUCLEOTIDE SEQUENCE [LARGE SCALE GENOMIC DNA]</scope>
    <source>
        <strain evidence="5 6">172606-1</strain>
    </source>
</reference>
<keyword evidence="4" id="KW-0804">Transcription</keyword>
<dbReference type="Gene3D" id="1.10.4040.10">
    <property type="entry name" value="Penicillinase repressor domain"/>
    <property type="match status" value="1"/>
</dbReference>
<dbReference type="Pfam" id="PF03965">
    <property type="entry name" value="Penicillinase_R"/>
    <property type="match status" value="1"/>
</dbReference>
<comment type="similarity">
    <text evidence="1">Belongs to the BlaI transcriptional regulatory family.</text>
</comment>
<dbReference type="SUPFAM" id="SSF46785">
    <property type="entry name" value="Winged helix' DNA-binding domain"/>
    <property type="match status" value="1"/>
</dbReference>
<dbReference type="KEGG" id="rhoz:GXP67_14165"/>
<evidence type="ECO:0000313" key="5">
    <source>
        <dbReference type="EMBL" id="QHT72024.1"/>
    </source>
</evidence>
<gene>
    <name evidence="5" type="ORF">GXP67_14165</name>
</gene>
<dbReference type="Gene3D" id="1.10.10.10">
    <property type="entry name" value="Winged helix-like DNA-binding domain superfamily/Winged helix DNA-binding domain"/>
    <property type="match status" value="1"/>
</dbReference>
<dbReference type="InterPro" id="IPR005650">
    <property type="entry name" value="BlaI_family"/>
</dbReference>